<proteinExistence type="evidence at transcript level"/>
<protein>
    <submittedName>
        <fullName evidence="1">C14orf94</fullName>
    </submittedName>
</protein>
<dbReference type="PRINTS" id="PR02090">
    <property type="entry name" value="HAUSAUGMINL4"/>
</dbReference>
<gene>
    <name evidence="1" type="primary">CN094</name>
</gene>
<dbReference type="InterPro" id="IPR029327">
    <property type="entry name" value="HAUS4"/>
</dbReference>
<sequence>MSANADSGSVGPSLCKVDNLHQQVLASFPLCQMIREDLTQNPRFCKLLAMLSQHVECHGLTLKLEKELEMAERDLQTQRLRWLCSESLHRLLREMVFEHSVRKHLSNVPAEDDMFYETMKHNLLVGQCVRQLDLSDYFKQDSPPLLGLDAQQILDLASTQKDLWKTRQRLPRELEKHFLKKCFSLLSYYHPGDEREGVKNMKLLHLSGQLDGKIKRVVCLKGKSYESAALLQQQTCCYISELFGCIQILQSLILDHRLKAQKEIDKNKIEYFEAKCEIVIQKIRDDGDSVGHIHRRHNISPQKNHREAGSRAEGLPGRETCSRLNVVFL</sequence>
<dbReference type="EMBL" id="BT074420">
    <property type="protein sequence ID" value="ACO08844.1"/>
    <property type="molecule type" value="mRNA"/>
</dbReference>
<dbReference type="Pfam" id="PF14735">
    <property type="entry name" value="HAUS4"/>
    <property type="match status" value="1"/>
</dbReference>
<reference evidence="1" key="1">
    <citation type="submission" date="2009-03" db="EMBL/GenBank/DDBJ databases">
        <title>Osmerus mordax full-length cDNAs.</title>
        <authorList>
            <person name="von Schalburg K."/>
            <person name="Leong J."/>
            <person name="Cooper G."/>
            <person name="Davidson W.S."/>
            <person name="Koop B.F."/>
        </authorList>
    </citation>
    <scope>NUCLEOTIDE SEQUENCE</scope>
    <source>
        <tissue evidence="1">Brain</tissue>
    </source>
</reference>
<dbReference type="PANTHER" id="PTHR16219:SF1">
    <property type="entry name" value="HAUS AUGMIN-LIKE COMPLEX SUBUNIT 4"/>
    <property type="match status" value="1"/>
</dbReference>
<accession>C1BIJ1</accession>
<name>C1BIJ1_OSMMO</name>
<dbReference type="GO" id="GO:0070652">
    <property type="term" value="C:HAUS complex"/>
    <property type="evidence" value="ECO:0007669"/>
    <property type="project" value="InterPro"/>
</dbReference>
<dbReference type="GO" id="GO:0051225">
    <property type="term" value="P:spindle assembly"/>
    <property type="evidence" value="ECO:0007669"/>
    <property type="project" value="InterPro"/>
</dbReference>
<dbReference type="GO" id="GO:0007098">
    <property type="term" value="P:centrosome cycle"/>
    <property type="evidence" value="ECO:0007669"/>
    <property type="project" value="InterPro"/>
</dbReference>
<organism evidence="1">
    <name type="scientific">Osmerus mordax</name>
    <name type="common">Rainbow smelt</name>
    <name type="synonym">Atherina mordax</name>
    <dbReference type="NCBI Taxonomy" id="8014"/>
    <lineage>
        <taxon>Eukaryota</taxon>
        <taxon>Metazoa</taxon>
        <taxon>Chordata</taxon>
        <taxon>Craniata</taxon>
        <taxon>Vertebrata</taxon>
        <taxon>Euteleostomi</taxon>
        <taxon>Actinopterygii</taxon>
        <taxon>Neopterygii</taxon>
        <taxon>Teleostei</taxon>
        <taxon>Stomiati</taxon>
        <taxon>Osmeriformes</taxon>
        <taxon>Osmeridae</taxon>
        <taxon>Osmerus</taxon>
    </lineage>
</organism>
<dbReference type="AlphaFoldDB" id="C1BIJ1"/>
<evidence type="ECO:0000313" key="1">
    <source>
        <dbReference type="EMBL" id="ACO08844.1"/>
    </source>
</evidence>
<dbReference type="PANTHER" id="PTHR16219">
    <property type="entry name" value="AUGMIN SUBUNIT 4 FAMILY MEMBER"/>
    <property type="match status" value="1"/>
</dbReference>
<dbReference type="InterPro" id="IPR026214">
    <property type="entry name" value="HAUS4_met"/>
</dbReference>
<dbReference type="GO" id="GO:0051011">
    <property type="term" value="F:microtubule minus-end binding"/>
    <property type="evidence" value="ECO:0007669"/>
    <property type="project" value="TreeGrafter"/>
</dbReference>